<evidence type="ECO:0000313" key="3">
    <source>
        <dbReference type="Proteomes" id="UP001386955"/>
    </source>
</evidence>
<feature type="transmembrane region" description="Helical" evidence="1">
    <location>
        <begin position="92"/>
        <end position="109"/>
    </location>
</feature>
<keyword evidence="1" id="KW-0472">Membrane</keyword>
<accession>A0AAN9S6Q5</accession>
<organism evidence="2 3">
    <name type="scientific">Psophocarpus tetragonolobus</name>
    <name type="common">Winged bean</name>
    <name type="synonym">Dolichos tetragonolobus</name>
    <dbReference type="NCBI Taxonomy" id="3891"/>
    <lineage>
        <taxon>Eukaryota</taxon>
        <taxon>Viridiplantae</taxon>
        <taxon>Streptophyta</taxon>
        <taxon>Embryophyta</taxon>
        <taxon>Tracheophyta</taxon>
        <taxon>Spermatophyta</taxon>
        <taxon>Magnoliopsida</taxon>
        <taxon>eudicotyledons</taxon>
        <taxon>Gunneridae</taxon>
        <taxon>Pentapetalae</taxon>
        <taxon>rosids</taxon>
        <taxon>fabids</taxon>
        <taxon>Fabales</taxon>
        <taxon>Fabaceae</taxon>
        <taxon>Papilionoideae</taxon>
        <taxon>50 kb inversion clade</taxon>
        <taxon>NPAAA clade</taxon>
        <taxon>indigoferoid/millettioid clade</taxon>
        <taxon>Phaseoleae</taxon>
        <taxon>Psophocarpus</taxon>
    </lineage>
</organism>
<evidence type="ECO:0000313" key="2">
    <source>
        <dbReference type="EMBL" id="KAK7388659.1"/>
    </source>
</evidence>
<feature type="transmembrane region" description="Helical" evidence="1">
    <location>
        <begin position="115"/>
        <end position="138"/>
    </location>
</feature>
<dbReference type="EMBL" id="JAYMYS010000006">
    <property type="protein sequence ID" value="KAK7388659.1"/>
    <property type="molecule type" value="Genomic_DNA"/>
</dbReference>
<name>A0AAN9S6Q5_PSOTE</name>
<proteinExistence type="predicted"/>
<keyword evidence="1" id="KW-0812">Transmembrane</keyword>
<keyword evidence="1" id="KW-1133">Transmembrane helix</keyword>
<protein>
    <submittedName>
        <fullName evidence="2">Uncharacterized protein</fullName>
    </submittedName>
</protein>
<comment type="caution">
    <text evidence="2">The sequence shown here is derived from an EMBL/GenBank/DDBJ whole genome shotgun (WGS) entry which is preliminary data.</text>
</comment>
<sequence>MLEGSEAVRSKDPLIYGGWEPYLSSQNDSGSWCKRVKGVPRDADAPTCFALYAIILESNVQLLQPNTQHPTPNIHPFPLQPFNLHPLTPSKSYLQVTGLGYGVCLLYAVCDVRGVWVLFVLTLNWTCLCGHAAVFAFVKTEEAKHNWQQYTREQVTFAHGWLGRWLRNPYSTLRSEQTLICLFVT</sequence>
<dbReference type="Proteomes" id="UP001386955">
    <property type="component" value="Unassembled WGS sequence"/>
</dbReference>
<gene>
    <name evidence="2" type="ORF">VNO78_23481</name>
</gene>
<evidence type="ECO:0000256" key="1">
    <source>
        <dbReference type="SAM" id="Phobius"/>
    </source>
</evidence>
<reference evidence="2 3" key="1">
    <citation type="submission" date="2024-01" db="EMBL/GenBank/DDBJ databases">
        <title>The genomes of 5 underutilized Papilionoideae crops provide insights into root nodulation and disease resistanc.</title>
        <authorList>
            <person name="Jiang F."/>
        </authorList>
    </citation>
    <scope>NUCLEOTIDE SEQUENCE [LARGE SCALE GENOMIC DNA]</scope>
    <source>
        <strain evidence="2">DUOXIRENSHENG_FW03</strain>
        <tissue evidence="2">Leaves</tissue>
    </source>
</reference>
<dbReference type="AlphaFoldDB" id="A0AAN9S6Q5"/>
<keyword evidence="3" id="KW-1185">Reference proteome</keyword>